<dbReference type="InterPro" id="IPR050706">
    <property type="entry name" value="Cyclic-di-GMP_PDE-like"/>
</dbReference>
<dbReference type="InterPro" id="IPR001633">
    <property type="entry name" value="EAL_dom"/>
</dbReference>
<dbReference type="PROSITE" id="PS50883">
    <property type="entry name" value="EAL"/>
    <property type="match status" value="1"/>
</dbReference>
<dbReference type="RefSeq" id="WP_003108808.1">
    <property type="nucleotide sequence ID" value="NZ_ALYM01000008.1"/>
</dbReference>
<dbReference type="SUPFAM" id="SSF141868">
    <property type="entry name" value="EAL domain-like"/>
    <property type="match status" value="1"/>
</dbReference>
<dbReference type="PANTHER" id="PTHR33121">
    <property type="entry name" value="CYCLIC DI-GMP PHOSPHODIESTERASE PDEF"/>
    <property type="match status" value="1"/>
</dbReference>
<evidence type="ECO:0000313" key="2">
    <source>
        <dbReference type="EMBL" id="EMG24731.1"/>
    </source>
</evidence>
<protein>
    <recommendedName>
        <fullName evidence="1">EAL domain-containing protein</fullName>
    </recommendedName>
</protein>
<proteinExistence type="predicted"/>
<comment type="caution">
    <text evidence="2">The sequence shown here is derived from an EMBL/GenBank/DDBJ whole genome shotgun (WGS) entry which is preliminary data.</text>
</comment>
<dbReference type="Pfam" id="PF00563">
    <property type="entry name" value="EAL"/>
    <property type="match status" value="1"/>
</dbReference>
<gene>
    <name evidence="2" type="ORF">SPJ1_1990</name>
</gene>
<dbReference type="Gene3D" id="3.20.20.450">
    <property type="entry name" value="EAL domain"/>
    <property type="match status" value="1"/>
</dbReference>
<dbReference type="Proteomes" id="UP000011769">
    <property type="component" value="Unassembled WGS sequence"/>
</dbReference>
<name>A0ABN0IPM0_9STRE</name>
<accession>A0ABN0IPM0</accession>
<evidence type="ECO:0000313" key="3">
    <source>
        <dbReference type="Proteomes" id="UP000011769"/>
    </source>
</evidence>
<organism evidence="2 3">
    <name type="scientific">Streptococcus parauberis KRS-02083</name>
    <dbReference type="NCBI Taxonomy" id="1207545"/>
    <lineage>
        <taxon>Bacteria</taxon>
        <taxon>Bacillati</taxon>
        <taxon>Bacillota</taxon>
        <taxon>Bacilli</taxon>
        <taxon>Lactobacillales</taxon>
        <taxon>Streptococcaceae</taxon>
        <taxon>Streptococcus</taxon>
    </lineage>
</organism>
<reference evidence="2 3" key="1">
    <citation type="journal article" date="2013" name="PLoS ONE">
        <title>Comparative Genomic Characterization of Three Streptococcus parauberis Strains in Fish Pathogen, as Assessed by Wide-Genome Analyses.</title>
        <authorList>
            <person name="Nho S.W."/>
            <person name="Hikima J."/>
            <person name="Park S.B."/>
            <person name="Jang H.B."/>
            <person name="Cha I.S."/>
            <person name="Yasuike M."/>
            <person name="Nakamura Y."/>
            <person name="Fujiwara A."/>
            <person name="Sano M."/>
            <person name="Kanai K."/>
            <person name="Kondo H."/>
            <person name="Hirono I."/>
            <person name="Takeyama H."/>
            <person name="Aoki T."/>
            <person name="Jung T.S."/>
        </authorList>
    </citation>
    <scope>NUCLEOTIDE SEQUENCE [LARGE SCALE GENOMIC DNA]</scope>
    <source>
        <strain evidence="2 3">KRS-02083</strain>
    </source>
</reference>
<keyword evidence="3" id="KW-1185">Reference proteome</keyword>
<dbReference type="InterPro" id="IPR035919">
    <property type="entry name" value="EAL_sf"/>
</dbReference>
<evidence type="ECO:0000259" key="1">
    <source>
        <dbReference type="PROSITE" id="PS50883"/>
    </source>
</evidence>
<sequence length="237" mass="28323">MSLDQLFLIFQPIVKVEKRNSIIVEEYEVLLRSTEKDQFPTQLFCEILSNEVKYQNFFQWFQIEILKVLEENPKTIFSLNFDIDQFQFSATTFFFDRVSSFSDRLIIEITEHRPRHKPELMNSLTDILRTLKAYHFTIAIDDFTEEINTCLLYIKYKDYYDRIKISLTGTFSLFYILLLVCYTKWLKLVSEREIAIVVERVDSRKKSKMLQKIGISLQQGFYWGKGNKSPKVLRLNQ</sequence>
<feature type="domain" description="EAL" evidence="1">
    <location>
        <begin position="1"/>
        <end position="237"/>
    </location>
</feature>
<dbReference type="PANTHER" id="PTHR33121:SF70">
    <property type="entry name" value="SIGNALING PROTEIN YKOW"/>
    <property type="match status" value="1"/>
</dbReference>
<dbReference type="EMBL" id="ALYM01000008">
    <property type="protein sequence ID" value="EMG24731.1"/>
    <property type="molecule type" value="Genomic_DNA"/>
</dbReference>